<accession>A0AAD5T0D2</accession>
<gene>
    <name evidence="2" type="ORF">HK100_012087</name>
</gene>
<comment type="caution">
    <text evidence="2">The sequence shown here is derived from an EMBL/GenBank/DDBJ whole genome shotgun (WGS) entry which is preliminary data.</text>
</comment>
<keyword evidence="3" id="KW-1185">Reference proteome</keyword>
<evidence type="ECO:0000313" key="3">
    <source>
        <dbReference type="Proteomes" id="UP001211907"/>
    </source>
</evidence>
<protein>
    <submittedName>
        <fullName evidence="2">Uncharacterized protein</fullName>
    </submittedName>
</protein>
<evidence type="ECO:0000256" key="1">
    <source>
        <dbReference type="SAM" id="Phobius"/>
    </source>
</evidence>
<feature type="transmembrane region" description="Helical" evidence="1">
    <location>
        <begin position="21"/>
        <end position="45"/>
    </location>
</feature>
<keyword evidence="1" id="KW-0472">Membrane</keyword>
<dbReference type="EMBL" id="JADGJH010000828">
    <property type="protein sequence ID" value="KAJ3122203.1"/>
    <property type="molecule type" value="Genomic_DNA"/>
</dbReference>
<reference evidence="2" key="1">
    <citation type="submission" date="2020-05" db="EMBL/GenBank/DDBJ databases">
        <title>Phylogenomic resolution of chytrid fungi.</title>
        <authorList>
            <person name="Stajich J.E."/>
            <person name="Amses K."/>
            <person name="Simmons R."/>
            <person name="Seto K."/>
            <person name="Myers J."/>
            <person name="Bonds A."/>
            <person name="Quandt C.A."/>
            <person name="Barry K."/>
            <person name="Liu P."/>
            <person name="Grigoriev I."/>
            <person name="Longcore J.E."/>
            <person name="James T.Y."/>
        </authorList>
    </citation>
    <scope>NUCLEOTIDE SEQUENCE</scope>
    <source>
        <strain evidence="2">JEL0513</strain>
    </source>
</reference>
<evidence type="ECO:0000313" key="2">
    <source>
        <dbReference type="EMBL" id="KAJ3122203.1"/>
    </source>
</evidence>
<sequence length="140" mass="14829">PIFSIIPLCCCMVHARAEKRASFNLGVGVGCLCWGVSMIVLAILAKGPVLNKCVSLITNIVLAQVESGLSSSDIASQITGNSTRLDMIYDQIQPTCSKYLSYAIYGFIGIGALCVGASVCMGFKSRKMLNKGIAVIGQNF</sequence>
<dbReference type="Proteomes" id="UP001211907">
    <property type="component" value="Unassembled WGS sequence"/>
</dbReference>
<dbReference type="AlphaFoldDB" id="A0AAD5T0D2"/>
<name>A0AAD5T0D2_9FUNG</name>
<proteinExistence type="predicted"/>
<keyword evidence="1" id="KW-0812">Transmembrane</keyword>
<keyword evidence="1" id="KW-1133">Transmembrane helix</keyword>
<feature type="non-terminal residue" evidence="2">
    <location>
        <position position="1"/>
    </location>
</feature>
<organism evidence="2 3">
    <name type="scientific">Physocladia obscura</name>
    <dbReference type="NCBI Taxonomy" id="109957"/>
    <lineage>
        <taxon>Eukaryota</taxon>
        <taxon>Fungi</taxon>
        <taxon>Fungi incertae sedis</taxon>
        <taxon>Chytridiomycota</taxon>
        <taxon>Chytridiomycota incertae sedis</taxon>
        <taxon>Chytridiomycetes</taxon>
        <taxon>Chytridiales</taxon>
        <taxon>Chytriomycetaceae</taxon>
        <taxon>Physocladia</taxon>
    </lineage>
</organism>
<feature type="transmembrane region" description="Helical" evidence="1">
    <location>
        <begin position="102"/>
        <end position="123"/>
    </location>
</feature>